<feature type="compositionally biased region" description="Acidic residues" evidence="1">
    <location>
        <begin position="229"/>
        <end position="246"/>
    </location>
</feature>
<name>A0AAW0R628_9PEZI</name>
<sequence>MPSLRKKWPEPELSCGSQITTTRLGRARSVWWAHGPALERFEKDIEPRIGVALMNVELGYSEIYYRLYMIGKRAELSKPIIMICCTDPQIRSNVESSIRQCGVLEDHPEFGLGACALPFEQPTPARPLGGQAGVLTATTDDGGAFGLRKRSFAGAAAADTEDPGAPLGLKITTFDATGQYRTTTGGVVVKAGSTYYQMTVKHAASELAIPGLEPNYSASDLEEVHFDGQSDDDADEDEVDGDEDEETMTRGSLTPRRLVDDQDQLDGLTTPTYPLIRHQSDLRRRREDQGKTRFVPPPGLEPMFCGDGSGPGLNYVLVPLVGQPKGVNEVQLRKSRSQPTLSIQALAEIPARPRRIVAVTRSSGVDFGSIRPGATYLRTANSSAPQKLYAVHLDSAVFEGDCGSAVIDQETGGLYGHIVRGCPRTGTAYIVSAGEIFRDIKDRFGAGVVSIAPSNRPRVASKPGTK</sequence>
<proteinExistence type="predicted"/>
<dbReference type="Proteomes" id="UP001392437">
    <property type="component" value="Unassembled WGS sequence"/>
</dbReference>
<dbReference type="AlphaFoldDB" id="A0AAW0R628"/>
<feature type="region of interest" description="Disordered" evidence="1">
    <location>
        <begin position="282"/>
        <end position="301"/>
    </location>
</feature>
<dbReference type="EMBL" id="JAQQWP010000002">
    <property type="protein sequence ID" value="KAK8129255.1"/>
    <property type="molecule type" value="Genomic_DNA"/>
</dbReference>
<feature type="region of interest" description="Disordered" evidence="1">
    <location>
        <begin position="226"/>
        <end position="272"/>
    </location>
</feature>
<evidence type="ECO:0000256" key="1">
    <source>
        <dbReference type="SAM" id="MobiDB-lite"/>
    </source>
</evidence>
<accession>A0AAW0R628</accession>
<keyword evidence="3" id="KW-1185">Reference proteome</keyword>
<protein>
    <submittedName>
        <fullName evidence="2">RNA-binding- RBD</fullName>
    </submittedName>
</protein>
<gene>
    <name evidence="2" type="ORF">PG999_001635</name>
</gene>
<organism evidence="2 3">
    <name type="scientific">Apiospora kogelbergensis</name>
    <dbReference type="NCBI Taxonomy" id="1337665"/>
    <lineage>
        <taxon>Eukaryota</taxon>
        <taxon>Fungi</taxon>
        <taxon>Dikarya</taxon>
        <taxon>Ascomycota</taxon>
        <taxon>Pezizomycotina</taxon>
        <taxon>Sordariomycetes</taxon>
        <taxon>Xylariomycetidae</taxon>
        <taxon>Amphisphaeriales</taxon>
        <taxon>Apiosporaceae</taxon>
        <taxon>Apiospora</taxon>
    </lineage>
</organism>
<evidence type="ECO:0000313" key="3">
    <source>
        <dbReference type="Proteomes" id="UP001392437"/>
    </source>
</evidence>
<feature type="compositionally biased region" description="Basic and acidic residues" evidence="1">
    <location>
        <begin position="282"/>
        <end position="291"/>
    </location>
</feature>
<evidence type="ECO:0000313" key="2">
    <source>
        <dbReference type="EMBL" id="KAK8129255.1"/>
    </source>
</evidence>
<reference evidence="2 3" key="1">
    <citation type="submission" date="2023-01" db="EMBL/GenBank/DDBJ databases">
        <title>Analysis of 21 Apiospora genomes using comparative genomics revels a genus with tremendous synthesis potential of carbohydrate active enzymes and secondary metabolites.</title>
        <authorList>
            <person name="Sorensen T."/>
        </authorList>
    </citation>
    <scope>NUCLEOTIDE SEQUENCE [LARGE SCALE GENOMIC DNA]</scope>
    <source>
        <strain evidence="2 3">CBS 117206</strain>
    </source>
</reference>
<comment type="caution">
    <text evidence="2">The sequence shown here is derived from an EMBL/GenBank/DDBJ whole genome shotgun (WGS) entry which is preliminary data.</text>
</comment>